<evidence type="ECO:0000256" key="2">
    <source>
        <dbReference type="ARBA" id="ARBA00023125"/>
    </source>
</evidence>
<dbReference type="Proteomes" id="UP001184230">
    <property type="component" value="Unassembled WGS sequence"/>
</dbReference>
<dbReference type="InterPro" id="IPR005471">
    <property type="entry name" value="Tscrpt_reg_IclR_N"/>
</dbReference>
<comment type="caution">
    <text evidence="6">The sequence shown here is derived from an EMBL/GenBank/DDBJ whole genome shotgun (WGS) entry which is preliminary data.</text>
</comment>
<keyword evidence="1" id="KW-0805">Transcription regulation</keyword>
<accession>A0ABU1NGQ4</accession>
<organism evidence="6 7">
    <name type="scientific">Variovorax soli</name>
    <dbReference type="NCBI Taxonomy" id="376815"/>
    <lineage>
        <taxon>Bacteria</taxon>
        <taxon>Pseudomonadati</taxon>
        <taxon>Pseudomonadota</taxon>
        <taxon>Betaproteobacteria</taxon>
        <taxon>Burkholderiales</taxon>
        <taxon>Comamonadaceae</taxon>
        <taxon>Variovorax</taxon>
    </lineage>
</organism>
<dbReference type="SUPFAM" id="SSF46785">
    <property type="entry name" value="Winged helix' DNA-binding domain"/>
    <property type="match status" value="1"/>
</dbReference>
<dbReference type="Gene3D" id="3.30.450.40">
    <property type="match status" value="1"/>
</dbReference>
<keyword evidence="7" id="KW-1185">Reference proteome</keyword>
<dbReference type="InterPro" id="IPR029016">
    <property type="entry name" value="GAF-like_dom_sf"/>
</dbReference>
<dbReference type="PROSITE" id="PS51078">
    <property type="entry name" value="ICLR_ED"/>
    <property type="match status" value="1"/>
</dbReference>
<evidence type="ECO:0000259" key="5">
    <source>
        <dbReference type="PROSITE" id="PS51078"/>
    </source>
</evidence>
<dbReference type="Gene3D" id="1.10.10.10">
    <property type="entry name" value="Winged helix-like DNA-binding domain superfamily/Winged helix DNA-binding domain"/>
    <property type="match status" value="1"/>
</dbReference>
<dbReference type="EMBL" id="JAVDRF010000007">
    <property type="protein sequence ID" value="MDR6537640.1"/>
    <property type="molecule type" value="Genomic_DNA"/>
</dbReference>
<reference evidence="6 7" key="1">
    <citation type="submission" date="2023-07" db="EMBL/GenBank/DDBJ databases">
        <title>Sorghum-associated microbial communities from plants grown in Nebraska, USA.</title>
        <authorList>
            <person name="Schachtman D."/>
        </authorList>
    </citation>
    <scope>NUCLEOTIDE SEQUENCE [LARGE SCALE GENOMIC DNA]</scope>
    <source>
        <strain evidence="6 7">DS1781</strain>
    </source>
</reference>
<sequence length="276" mass="30000">MPSAKPIAAAPARRRRKPAPGLESPLFMASVAKCFQVLEALNAAGRAVALTELAALARLDRSAVQRITHTLRALGYLRQHPLTRAFTLSGRMLEFGHTVLATDRLREKASPHLEALNRKTGETVNLTEMEGPEIVYVVRFPSLHAVSVDLHVGSRLPVYCSAGGRAMLSRLDEAEAMAMLGAVRRTPMTKRTVTDLPGLRAALARARELGYALNDQEAFVGDISIAAALTNRAGEPVGAINIAVPSPRWELAEVLRRLVPQLLKTAREINRELADL</sequence>
<dbReference type="RefSeq" id="WP_309903701.1">
    <property type="nucleotide sequence ID" value="NZ_JAVDRF010000007.1"/>
</dbReference>
<name>A0ABU1NGQ4_9BURK</name>
<feature type="domain" description="HTH iclR-type" evidence="4">
    <location>
        <begin position="28"/>
        <end position="90"/>
    </location>
</feature>
<dbReference type="InterPro" id="IPR036390">
    <property type="entry name" value="WH_DNA-bd_sf"/>
</dbReference>
<dbReference type="InterPro" id="IPR014757">
    <property type="entry name" value="Tscrpt_reg_IclR_C"/>
</dbReference>
<dbReference type="PROSITE" id="PS51077">
    <property type="entry name" value="HTH_ICLR"/>
    <property type="match status" value="1"/>
</dbReference>
<keyword evidence="2 6" id="KW-0238">DNA-binding</keyword>
<dbReference type="PANTHER" id="PTHR30136">
    <property type="entry name" value="HELIX-TURN-HELIX TRANSCRIPTIONAL REGULATOR, ICLR FAMILY"/>
    <property type="match status" value="1"/>
</dbReference>
<dbReference type="SMART" id="SM00346">
    <property type="entry name" value="HTH_ICLR"/>
    <property type="match status" value="1"/>
</dbReference>
<dbReference type="InterPro" id="IPR036388">
    <property type="entry name" value="WH-like_DNA-bd_sf"/>
</dbReference>
<keyword evidence="3" id="KW-0804">Transcription</keyword>
<gene>
    <name evidence="6" type="ORF">J2739_003421</name>
</gene>
<dbReference type="InterPro" id="IPR050707">
    <property type="entry name" value="HTH_MetabolicPath_Reg"/>
</dbReference>
<dbReference type="GO" id="GO:0003677">
    <property type="term" value="F:DNA binding"/>
    <property type="evidence" value="ECO:0007669"/>
    <property type="project" value="UniProtKB-KW"/>
</dbReference>
<dbReference type="Pfam" id="PF01614">
    <property type="entry name" value="IclR_C"/>
    <property type="match status" value="1"/>
</dbReference>
<evidence type="ECO:0000256" key="1">
    <source>
        <dbReference type="ARBA" id="ARBA00023015"/>
    </source>
</evidence>
<dbReference type="Pfam" id="PF09339">
    <property type="entry name" value="HTH_IclR"/>
    <property type="match status" value="1"/>
</dbReference>
<evidence type="ECO:0000259" key="4">
    <source>
        <dbReference type="PROSITE" id="PS51077"/>
    </source>
</evidence>
<feature type="domain" description="IclR-ED" evidence="5">
    <location>
        <begin position="91"/>
        <end position="275"/>
    </location>
</feature>
<evidence type="ECO:0000313" key="6">
    <source>
        <dbReference type="EMBL" id="MDR6537640.1"/>
    </source>
</evidence>
<dbReference type="PANTHER" id="PTHR30136:SF34">
    <property type="entry name" value="TRANSCRIPTIONAL REGULATOR"/>
    <property type="match status" value="1"/>
</dbReference>
<proteinExistence type="predicted"/>
<dbReference type="SUPFAM" id="SSF55781">
    <property type="entry name" value="GAF domain-like"/>
    <property type="match status" value="1"/>
</dbReference>
<evidence type="ECO:0000256" key="3">
    <source>
        <dbReference type="ARBA" id="ARBA00023163"/>
    </source>
</evidence>
<evidence type="ECO:0000313" key="7">
    <source>
        <dbReference type="Proteomes" id="UP001184230"/>
    </source>
</evidence>
<protein>
    <submittedName>
        <fullName evidence="6">DNA-binding IclR family transcriptional regulator</fullName>
    </submittedName>
</protein>